<comment type="caution">
    <text evidence="3">The sequence shown here is derived from an EMBL/GenBank/DDBJ whole genome shotgun (WGS) entry which is preliminary data.</text>
</comment>
<evidence type="ECO:0000313" key="4">
    <source>
        <dbReference type="Proteomes" id="UP001285352"/>
    </source>
</evidence>
<sequence>MKHSDQSAENDISGDVHGTSLQATSMGDVYLGEPARPRWLKAVQYLAVPAVAIVAGATLTAVQLVSPNDPITETPLAGASSVPAETTTASASSSAAGARTPATMVGANRPVPPGSTPRTVSGTSITATHTPKTKVTSAAAPITQSGVRYSGELRFGSFHLDPAIPRDVPESNVWALTPTRLHGDPGYWLAEWHSDGVPGQQECVTHLEKNSTLDADNVVVGSRVCGKTPEGRIFRIDVTVLDGSAITGQVTVWESA</sequence>
<name>A0ABU4URR7_9PSEU</name>
<keyword evidence="4" id="KW-1185">Reference proteome</keyword>
<keyword evidence="2" id="KW-0472">Membrane</keyword>
<feature type="compositionally biased region" description="Polar residues" evidence="1">
    <location>
        <begin position="116"/>
        <end position="125"/>
    </location>
</feature>
<proteinExistence type="predicted"/>
<protein>
    <submittedName>
        <fullName evidence="3">Uncharacterized protein</fullName>
    </submittedName>
</protein>
<keyword evidence="2" id="KW-0812">Transmembrane</keyword>
<dbReference type="Proteomes" id="UP001285352">
    <property type="component" value="Unassembled WGS sequence"/>
</dbReference>
<feature type="transmembrane region" description="Helical" evidence="2">
    <location>
        <begin position="45"/>
        <end position="65"/>
    </location>
</feature>
<feature type="compositionally biased region" description="Low complexity" evidence="1">
    <location>
        <begin position="79"/>
        <end position="103"/>
    </location>
</feature>
<accession>A0ABU4URR7</accession>
<keyword evidence="2" id="KW-1133">Transmembrane helix</keyword>
<gene>
    <name evidence="3" type="ORF">SK854_08680</name>
</gene>
<reference evidence="3 4" key="1">
    <citation type="submission" date="2023-11" db="EMBL/GenBank/DDBJ databases">
        <title>Lentzea sokolovensis, sp. nov., Lentzea kristufkii, sp. nov., and Lentzea miocenensis, sp. nov., rare actinobacteria from Sokolov Coal Basin, Miocene lacustrine sediment, Czech Republic.</title>
        <authorList>
            <person name="Lara A."/>
            <person name="Kotroba L."/>
            <person name="Nouioui I."/>
            <person name="Neumann-Schaal M."/>
            <person name="Mast Y."/>
            <person name="Chronakova A."/>
        </authorList>
    </citation>
    <scope>NUCLEOTIDE SEQUENCE [LARGE SCALE GENOMIC DNA]</scope>
    <source>
        <strain evidence="3 4">BCCO 10_0061</strain>
    </source>
</reference>
<dbReference type="RefSeq" id="WP_319974484.1">
    <property type="nucleotide sequence ID" value="NZ_JAXAVU010000004.1"/>
</dbReference>
<organism evidence="3 4">
    <name type="scientific">Lentzea sokolovensis</name>
    <dbReference type="NCBI Taxonomy" id="3095429"/>
    <lineage>
        <taxon>Bacteria</taxon>
        <taxon>Bacillati</taxon>
        <taxon>Actinomycetota</taxon>
        <taxon>Actinomycetes</taxon>
        <taxon>Pseudonocardiales</taxon>
        <taxon>Pseudonocardiaceae</taxon>
        <taxon>Lentzea</taxon>
    </lineage>
</organism>
<evidence type="ECO:0000256" key="1">
    <source>
        <dbReference type="SAM" id="MobiDB-lite"/>
    </source>
</evidence>
<reference evidence="3 4" key="2">
    <citation type="submission" date="2023-11" db="EMBL/GenBank/DDBJ databases">
        <authorList>
            <person name="Lara A.C."/>
            <person name="Chronakova A."/>
        </authorList>
    </citation>
    <scope>NUCLEOTIDE SEQUENCE [LARGE SCALE GENOMIC DNA]</scope>
    <source>
        <strain evidence="3 4">BCCO 10_0061</strain>
    </source>
</reference>
<feature type="region of interest" description="Disordered" evidence="1">
    <location>
        <begin position="75"/>
        <end position="125"/>
    </location>
</feature>
<evidence type="ECO:0000256" key="2">
    <source>
        <dbReference type="SAM" id="Phobius"/>
    </source>
</evidence>
<evidence type="ECO:0000313" key="3">
    <source>
        <dbReference type="EMBL" id="MDX8142183.1"/>
    </source>
</evidence>
<dbReference type="EMBL" id="JAXAVU010000004">
    <property type="protein sequence ID" value="MDX8142183.1"/>
    <property type="molecule type" value="Genomic_DNA"/>
</dbReference>